<dbReference type="Gene3D" id="3.40.640.10">
    <property type="entry name" value="Type I PLP-dependent aspartate aminotransferase-like (Major domain)"/>
    <property type="match status" value="1"/>
</dbReference>
<organism evidence="11 12">
    <name type="scientific">Legionella quinlivanii</name>
    <dbReference type="NCBI Taxonomy" id="45073"/>
    <lineage>
        <taxon>Bacteria</taxon>
        <taxon>Pseudomonadati</taxon>
        <taxon>Pseudomonadota</taxon>
        <taxon>Gammaproteobacteria</taxon>
        <taxon>Legionellales</taxon>
        <taxon>Legionellaceae</taxon>
        <taxon>Legionella</taxon>
    </lineage>
</organism>
<dbReference type="Proteomes" id="UP000249458">
    <property type="component" value="Unassembled WGS sequence"/>
</dbReference>
<reference evidence="11 12" key="1">
    <citation type="submission" date="2017-02" db="EMBL/GenBank/DDBJ databases">
        <title>Legionella quilivanii strain from human: case report and whole genome sequencing analysis.</title>
        <authorList>
            <person name="Lalancette C."/>
            <person name="Leduc J.-M."/>
            <person name="Levesque S."/>
            <person name="Fournier E."/>
            <person name="Saoud J."/>
            <person name="Faucher S.P."/>
            <person name="Bernard K."/>
            <person name="Martineau C."/>
            <person name="Longtin J."/>
        </authorList>
    </citation>
    <scope>NUCLEOTIDE SEQUENCE [LARGE SCALE GENOMIC DNA]</scope>
    <source>
        <strain evidence="11 12">ID143958</strain>
    </source>
</reference>
<dbReference type="CDD" id="cd00610">
    <property type="entry name" value="OAT_like"/>
    <property type="match status" value="1"/>
</dbReference>
<keyword evidence="8 10" id="KW-0663">Pyridoxal phosphate</keyword>
<name>A0A364LJ40_9GAMM</name>
<dbReference type="EC" id="2.6.1.62" evidence="3"/>
<evidence type="ECO:0000256" key="8">
    <source>
        <dbReference type="ARBA" id="ARBA00022898"/>
    </source>
</evidence>
<evidence type="ECO:0000313" key="11">
    <source>
        <dbReference type="EMBL" id="RAP36431.1"/>
    </source>
</evidence>
<dbReference type="PROSITE" id="PS00600">
    <property type="entry name" value="AA_TRANSFER_CLASS_3"/>
    <property type="match status" value="1"/>
</dbReference>
<evidence type="ECO:0000256" key="1">
    <source>
        <dbReference type="ARBA" id="ARBA00001933"/>
    </source>
</evidence>
<dbReference type="NCBIfam" id="TIGR00508">
    <property type="entry name" value="bioA"/>
    <property type="match status" value="1"/>
</dbReference>
<dbReference type="PANTHER" id="PTHR42684:SF3">
    <property type="entry name" value="ADENOSYLMETHIONINE-8-AMINO-7-OXONONANOATE AMINOTRANSFERASE"/>
    <property type="match status" value="1"/>
</dbReference>
<dbReference type="Pfam" id="PF00202">
    <property type="entry name" value="Aminotran_3"/>
    <property type="match status" value="1"/>
</dbReference>
<dbReference type="EMBL" id="MVJN01000006">
    <property type="protein sequence ID" value="RAP36431.1"/>
    <property type="molecule type" value="Genomic_DNA"/>
</dbReference>
<dbReference type="GO" id="GO:0030170">
    <property type="term" value="F:pyridoxal phosphate binding"/>
    <property type="evidence" value="ECO:0007669"/>
    <property type="project" value="InterPro"/>
</dbReference>
<comment type="catalytic activity">
    <reaction evidence="9">
        <text>(8S)-8-amino-7-oxononanoate + S-adenosyl-L-methionine = S-adenosyl-4-methylsulfanyl-2-oxobutanoate + (7R,8S)-7,8-diammoniononanoate</text>
        <dbReference type="Rhea" id="RHEA:16861"/>
        <dbReference type="ChEBI" id="CHEBI:16490"/>
        <dbReference type="ChEBI" id="CHEBI:59789"/>
        <dbReference type="ChEBI" id="CHEBI:149468"/>
        <dbReference type="ChEBI" id="CHEBI:149469"/>
        <dbReference type="EC" id="2.6.1.62"/>
    </reaction>
</comment>
<comment type="cofactor">
    <cofactor evidence="1">
        <name>pyridoxal 5'-phosphate</name>
        <dbReference type="ChEBI" id="CHEBI:597326"/>
    </cofactor>
</comment>
<evidence type="ECO:0000256" key="7">
    <source>
        <dbReference type="ARBA" id="ARBA00022756"/>
    </source>
</evidence>
<sequence>MVNIDCIDKDLRHIWHPCMQMKDFEQSRPVVVNKARGSYLYTDQGVLIDAISSWWCKSLGHGHPAIQSAIKDQLEQFEQVIAANTTHTALAELGERLAFLSGKQHSFFASDGSSAVEIALKLALHASQLKGNPEKRDFIALKNAYHGETLGALSVSDLGIYKQPYESLGPRCHFIQSIPYVNSSNDPLWTDCSGYWDKTLDSLESLKSTACAIIVEPIIQGAGGMLCYSADFLLKLAQWAKANDIYLIVDEIMTGMCRTGEWFAFQHAGIQPDMICLSKGLTGGTIPLSCVLIDHEIYQLFYHDYEKGRSFLHSHTHSANAIGVAAALAAIKTMQLENTEQQATRLGHIMHSLFKEIAEQTDKLHNVRSIGAMVAAELVPNPKHSRTGFYFYQQALKQGALLRPMGDTIYWLPPLNSGNETIVKLAEITLNSIYATYR</sequence>
<evidence type="ECO:0000313" key="12">
    <source>
        <dbReference type="Proteomes" id="UP000249458"/>
    </source>
</evidence>
<dbReference type="InterPro" id="IPR049704">
    <property type="entry name" value="Aminotrans_3_PPA_site"/>
</dbReference>
<dbReference type="GO" id="GO:0009102">
    <property type="term" value="P:biotin biosynthetic process"/>
    <property type="evidence" value="ECO:0007669"/>
    <property type="project" value="UniProtKB-UniPathway"/>
</dbReference>
<dbReference type="InterPro" id="IPR015424">
    <property type="entry name" value="PyrdxlP-dep_Trfase"/>
</dbReference>
<evidence type="ECO:0000256" key="6">
    <source>
        <dbReference type="ARBA" id="ARBA00022691"/>
    </source>
</evidence>
<dbReference type="GO" id="GO:0004015">
    <property type="term" value="F:adenosylmethionine-8-amino-7-oxononanoate transaminase activity"/>
    <property type="evidence" value="ECO:0007669"/>
    <property type="project" value="UniProtKB-EC"/>
</dbReference>
<dbReference type="InterPro" id="IPR005815">
    <property type="entry name" value="BioA"/>
</dbReference>
<dbReference type="InterPro" id="IPR015422">
    <property type="entry name" value="PyrdxlP-dep_Trfase_small"/>
</dbReference>
<protein>
    <recommendedName>
        <fullName evidence="3">adenosylmethionine--8-amino-7-oxononanoate transaminase</fullName>
        <ecNumber evidence="3">2.6.1.62</ecNumber>
    </recommendedName>
</protein>
<proteinExistence type="inferred from homology"/>
<evidence type="ECO:0000256" key="3">
    <source>
        <dbReference type="ARBA" id="ARBA00013009"/>
    </source>
</evidence>
<evidence type="ECO:0000256" key="9">
    <source>
        <dbReference type="ARBA" id="ARBA00048449"/>
    </source>
</evidence>
<dbReference type="GO" id="GO:0004141">
    <property type="term" value="F:dethiobiotin synthase activity"/>
    <property type="evidence" value="ECO:0007669"/>
    <property type="project" value="TreeGrafter"/>
</dbReference>
<evidence type="ECO:0000256" key="10">
    <source>
        <dbReference type="RuleBase" id="RU003560"/>
    </source>
</evidence>
<comment type="pathway">
    <text evidence="2">Cofactor biosynthesis; biotin biosynthesis; 7,8-diaminononanoate from 8-amino-7-oxononanoate (SAM route): step 1/1.</text>
</comment>
<comment type="caution">
    <text evidence="11">The sequence shown here is derived from an EMBL/GenBank/DDBJ whole genome shotgun (WGS) entry which is preliminary data.</text>
</comment>
<dbReference type="Gene3D" id="3.90.1150.10">
    <property type="entry name" value="Aspartate Aminotransferase, domain 1"/>
    <property type="match status" value="1"/>
</dbReference>
<keyword evidence="4" id="KW-0032">Aminotransferase</keyword>
<dbReference type="RefSeq" id="WP_112219794.1">
    <property type="nucleotide sequence ID" value="NZ_MVJN01000006.1"/>
</dbReference>
<dbReference type="UniPathway" id="UPA00078"/>
<dbReference type="AlphaFoldDB" id="A0A364LJ40"/>
<dbReference type="PANTHER" id="PTHR42684">
    <property type="entry name" value="ADENOSYLMETHIONINE-8-AMINO-7-OXONONANOATE AMINOTRANSFERASE"/>
    <property type="match status" value="1"/>
</dbReference>
<comment type="similarity">
    <text evidence="10">Belongs to the class-III pyridoxal-phosphate-dependent aminotransferase family.</text>
</comment>
<evidence type="ECO:0000256" key="2">
    <source>
        <dbReference type="ARBA" id="ARBA00005063"/>
    </source>
</evidence>
<gene>
    <name evidence="11" type="ORF">B1207_08865</name>
</gene>
<dbReference type="InterPro" id="IPR015421">
    <property type="entry name" value="PyrdxlP-dep_Trfase_major"/>
</dbReference>
<dbReference type="SUPFAM" id="SSF53383">
    <property type="entry name" value="PLP-dependent transferases"/>
    <property type="match status" value="1"/>
</dbReference>
<dbReference type="InterPro" id="IPR005814">
    <property type="entry name" value="Aminotrans_3"/>
</dbReference>
<evidence type="ECO:0000256" key="5">
    <source>
        <dbReference type="ARBA" id="ARBA00022679"/>
    </source>
</evidence>
<evidence type="ECO:0000256" key="4">
    <source>
        <dbReference type="ARBA" id="ARBA00022576"/>
    </source>
</evidence>
<keyword evidence="7" id="KW-0093">Biotin biosynthesis</keyword>
<keyword evidence="6" id="KW-0949">S-adenosyl-L-methionine</keyword>
<accession>A0A364LJ40</accession>
<keyword evidence="5" id="KW-0808">Transferase</keyword>